<organism evidence="2 3">
    <name type="scientific">Pleuronectes platessa</name>
    <name type="common">European plaice</name>
    <dbReference type="NCBI Taxonomy" id="8262"/>
    <lineage>
        <taxon>Eukaryota</taxon>
        <taxon>Metazoa</taxon>
        <taxon>Chordata</taxon>
        <taxon>Craniata</taxon>
        <taxon>Vertebrata</taxon>
        <taxon>Euteleostomi</taxon>
        <taxon>Actinopterygii</taxon>
        <taxon>Neopterygii</taxon>
        <taxon>Teleostei</taxon>
        <taxon>Neoteleostei</taxon>
        <taxon>Acanthomorphata</taxon>
        <taxon>Carangaria</taxon>
        <taxon>Pleuronectiformes</taxon>
        <taxon>Pleuronectoidei</taxon>
        <taxon>Pleuronectidae</taxon>
        <taxon>Pleuronectes</taxon>
    </lineage>
</organism>
<dbReference type="EMBL" id="CADEAL010000488">
    <property type="protein sequence ID" value="CAB1420882.1"/>
    <property type="molecule type" value="Genomic_DNA"/>
</dbReference>
<evidence type="ECO:0000313" key="2">
    <source>
        <dbReference type="EMBL" id="CAB1420882.1"/>
    </source>
</evidence>
<keyword evidence="3" id="KW-1185">Reference proteome</keyword>
<name>A0A9N7TYA0_PLEPL</name>
<reference evidence="2" key="1">
    <citation type="submission" date="2020-03" db="EMBL/GenBank/DDBJ databases">
        <authorList>
            <person name="Weist P."/>
        </authorList>
    </citation>
    <scope>NUCLEOTIDE SEQUENCE</scope>
</reference>
<accession>A0A9N7TYA0</accession>
<protein>
    <submittedName>
        <fullName evidence="2">Uncharacterized protein</fullName>
    </submittedName>
</protein>
<sequence length="118" mass="13160">MAEGHHGAPHPHPSSTAQTAIIHFHTRSRPCPALPSPPDLSPGPLVLRALNAFRWSKGYEVERRAERTRECSRRWFSLADAGQQGHRPAEGELGDMTILNGQPHEEAMLKEEVLRVDN</sequence>
<proteinExistence type="predicted"/>
<comment type="caution">
    <text evidence="2">The sequence shown here is derived from an EMBL/GenBank/DDBJ whole genome shotgun (WGS) entry which is preliminary data.</text>
</comment>
<feature type="region of interest" description="Disordered" evidence="1">
    <location>
        <begin position="1"/>
        <end position="40"/>
    </location>
</feature>
<dbReference type="Proteomes" id="UP001153269">
    <property type="component" value="Unassembled WGS sequence"/>
</dbReference>
<gene>
    <name evidence="2" type="ORF">PLEPLA_LOCUS8759</name>
</gene>
<dbReference type="AlphaFoldDB" id="A0A9N7TYA0"/>
<evidence type="ECO:0000256" key="1">
    <source>
        <dbReference type="SAM" id="MobiDB-lite"/>
    </source>
</evidence>
<evidence type="ECO:0000313" key="3">
    <source>
        <dbReference type="Proteomes" id="UP001153269"/>
    </source>
</evidence>